<organism evidence="1 2">
    <name type="scientific">Colletotrichum kahawae</name>
    <name type="common">Coffee berry disease fungus</name>
    <dbReference type="NCBI Taxonomy" id="34407"/>
    <lineage>
        <taxon>Eukaryota</taxon>
        <taxon>Fungi</taxon>
        <taxon>Dikarya</taxon>
        <taxon>Ascomycota</taxon>
        <taxon>Pezizomycotina</taxon>
        <taxon>Sordariomycetes</taxon>
        <taxon>Hypocreomycetidae</taxon>
        <taxon>Glomerellales</taxon>
        <taxon>Glomerellaceae</taxon>
        <taxon>Colletotrichum</taxon>
        <taxon>Colletotrichum gloeosporioides species complex</taxon>
    </lineage>
</organism>
<gene>
    <name evidence="1" type="ORF">CKAH01_10126</name>
</gene>
<dbReference type="EMBL" id="VYYT01000777">
    <property type="protein sequence ID" value="KAK2729443.1"/>
    <property type="molecule type" value="Genomic_DNA"/>
</dbReference>
<proteinExistence type="predicted"/>
<comment type="caution">
    <text evidence="1">The sequence shown here is derived from an EMBL/GenBank/DDBJ whole genome shotgun (WGS) entry which is preliminary data.</text>
</comment>
<sequence>MTTRLDEIVSSVIEKSKTASVYVLTNGHWNIQDDEKFCLLDYPIGRLVDHVREHRKQRNWVGVQFIRFFENPETQSDQLGRHRLEALDDDLKSKIKDDIVDTTDFNGDVYKMLLGAVSPLEDRAGNNRLGDH</sequence>
<evidence type="ECO:0000313" key="2">
    <source>
        <dbReference type="Proteomes" id="UP001281614"/>
    </source>
</evidence>
<evidence type="ECO:0000313" key="1">
    <source>
        <dbReference type="EMBL" id="KAK2729443.1"/>
    </source>
</evidence>
<keyword evidence="2" id="KW-1185">Reference proteome</keyword>
<reference evidence="1" key="1">
    <citation type="submission" date="2023-02" db="EMBL/GenBank/DDBJ databases">
        <title>Colletotrichum kahawae CIFC_Que2 genome sequencing and assembly.</title>
        <authorList>
            <person name="Baroncelli R."/>
        </authorList>
    </citation>
    <scope>NUCLEOTIDE SEQUENCE</scope>
    <source>
        <strain evidence="1">CIFC_Que2</strain>
    </source>
</reference>
<name>A0AAD9XXV8_COLKA</name>
<dbReference type="Proteomes" id="UP001281614">
    <property type="component" value="Unassembled WGS sequence"/>
</dbReference>
<dbReference type="AlphaFoldDB" id="A0AAD9XXV8"/>
<accession>A0AAD9XXV8</accession>
<protein>
    <submittedName>
        <fullName evidence="1">Uncharacterized protein</fullName>
    </submittedName>
</protein>